<accession>A0A2H3B467</accession>
<dbReference type="EMBL" id="KZ293451">
    <property type="protein sequence ID" value="PBK64480.1"/>
    <property type="molecule type" value="Genomic_DNA"/>
</dbReference>
<dbReference type="Proteomes" id="UP000218334">
    <property type="component" value="Unassembled WGS sequence"/>
</dbReference>
<reference evidence="2" key="1">
    <citation type="journal article" date="2017" name="Nat. Ecol. Evol.">
        <title>Genome expansion and lineage-specific genetic innovations in the forest pathogenic fungi Armillaria.</title>
        <authorList>
            <person name="Sipos G."/>
            <person name="Prasanna A.N."/>
            <person name="Walter M.C."/>
            <person name="O'Connor E."/>
            <person name="Balint B."/>
            <person name="Krizsan K."/>
            <person name="Kiss B."/>
            <person name="Hess J."/>
            <person name="Varga T."/>
            <person name="Slot J."/>
            <person name="Riley R."/>
            <person name="Boka B."/>
            <person name="Rigling D."/>
            <person name="Barry K."/>
            <person name="Lee J."/>
            <person name="Mihaltcheva S."/>
            <person name="LaButti K."/>
            <person name="Lipzen A."/>
            <person name="Waldron R."/>
            <person name="Moloney N.M."/>
            <person name="Sperisen C."/>
            <person name="Kredics L."/>
            <person name="Vagvoelgyi C."/>
            <person name="Patrignani A."/>
            <person name="Fitzpatrick D."/>
            <person name="Nagy I."/>
            <person name="Doyle S."/>
            <person name="Anderson J.B."/>
            <person name="Grigoriev I.V."/>
            <person name="Gueldener U."/>
            <person name="Muensterkoetter M."/>
            <person name="Nagy L.G."/>
        </authorList>
    </citation>
    <scope>NUCLEOTIDE SEQUENCE [LARGE SCALE GENOMIC DNA]</scope>
    <source>
        <strain evidence="2">28-4</strain>
    </source>
</reference>
<sequence length="154" mass="17562">MSEVLAPLERGEEERTTPKSVILEVWVVSDYCYWPSKKLNETKRQNQVKNLVHSGPCYIAIPSISLSLHAKLRRSYTLGDCFEVIHQAAVLQMRTVFQNGKCKNGNTNRYKSRQSVVLEDRAVSMGVVVISSTNSLRDQPTVLKKRGRKKLSRR</sequence>
<proteinExistence type="predicted"/>
<gene>
    <name evidence="1" type="ORF">ARMSODRAFT_463315</name>
</gene>
<evidence type="ECO:0000313" key="1">
    <source>
        <dbReference type="EMBL" id="PBK64480.1"/>
    </source>
</evidence>
<evidence type="ECO:0000313" key="2">
    <source>
        <dbReference type="Proteomes" id="UP000218334"/>
    </source>
</evidence>
<organism evidence="1 2">
    <name type="scientific">Armillaria solidipes</name>
    <dbReference type="NCBI Taxonomy" id="1076256"/>
    <lineage>
        <taxon>Eukaryota</taxon>
        <taxon>Fungi</taxon>
        <taxon>Dikarya</taxon>
        <taxon>Basidiomycota</taxon>
        <taxon>Agaricomycotina</taxon>
        <taxon>Agaricomycetes</taxon>
        <taxon>Agaricomycetidae</taxon>
        <taxon>Agaricales</taxon>
        <taxon>Marasmiineae</taxon>
        <taxon>Physalacriaceae</taxon>
        <taxon>Armillaria</taxon>
    </lineage>
</organism>
<protein>
    <submittedName>
        <fullName evidence="1">Uncharacterized protein</fullName>
    </submittedName>
</protein>
<keyword evidence="2" id="KW-1185">Reference proteome</keyword>
<name>A0A2H3B467_9AGAR</name>
<dbReference type="AlphaFoldDB" id="A0A2H3B467"/>